<dbReference type="InterPro" id="IPR011701">
    <property type="entry name" value="MFS"/>
</dbReference>
<evidence type="ECO:0000256" key="2">
    <source>
        <dbReference type="ARBA" id="ARBA00022448"/>
    </source>
</evidence>
<protein>
    <submittedName>
        <fullName evidence="10">Major facilitator superfamily MFS_1</fullName>
    </submittedName>
</protein>
<proteinExistence type="predicted"/>
<dbReference type="Gene3D" id="1.20.1720.10">
    <property type="entry name" value="Multidrug resistance protein D"/>
    <property type="match status" value="1"/>
</dbReference>
<evidence type="ECO:0000259" key="9">
    <source>
        <dbReference type="PROSITE" id="PS50850"/>
    </source>
</evidence>
<evidence type="ECO:0000256" key="8">
    <source>
        <dbReference type="SAM" id="Phobius"/>
    </source>
</evidence>
<dbReference type="GO" id="GO:0005886">
    <property type="term" value="C:plasma membrane"/>
    <property type="evidence" value="ECO:0007669"/>
    <property type="project" value="UniProtKB-SubCell"/>
</dbReference>
<keyword evidence="5 8" id="KW-1133">Transmembrane helix</keyword>
<dbReference type="GO" id="GO:0022857">
    <property type="term" value="F:transmembrane transporter activity"/>
    <property type="evidence" value="ECO:0007669"/>
    <property type="project" value="InterPro"/>
</dbReference>
<dbReference type="KEGG" id="stp:Strop_1492"/>
<feature type="transmembrane region" description="Helical" evidence="8">
    <location>
        <begin position="52"/>
        <end position="70"/>
    </location>
</feature>
<feature type="region of interest" description="Disordered" evidence="7">
    <location>
        <begin position="509"/>
        <end position="538"/>
    </location>
</feature>
<dbReference type="eggNOG" id="COG0477">
    <property type="taxonomic scope" value="Bacteria"/>
</dbReference>
<evidence type="ECO:0000256" key="1">
    <source>
        <dbReference type="ARBA" id="ARBA00004651"/>
    </source>
</evidence>
<dbReference type="InterPro" id="IPR036259">
    <property type="entry name" value="MFS_trans_sf"/>
</dbReference>
<dbReference type="PANTHER" id="PTHR42718:SF47">
    <property type="entry name" value="METHYL VIOLOGEN RESISTANCE PROTEIN SMVA"/>
    <property type="match status" value="1"/>
</dbReference>
<feature type="transmembrane region" description="Helical" evidence="8">
    <location>
        <begin position="231"/>
        <end position="248"/>
    </location>
</feature>
<dbReference type="HOGENOM" id="CLU_000960_28_2_11"/>
<name>A4X508_SALTO</name>
<dbReference type="Proteomes" id="UP000000235">
    <property type="component" value="Chromosome"/>
</dbReference>
<feature type="transmembrane region" description="Helical" evidence="8">
    <location>
        <begin position="166"/>
        <end position="186"/>
    </location>
</feature>
<keyword evidence="4 8" id="KW-0812">Transmembrane</keyword>
<feature type="transmembrane region" description="Helical" evidence="8">
    <location>
        <begin position="334"/>
        <end position="353"/>
    </location>
</feature>
<dbReference type="InterPro" id="IPR020846">
    <property type="entry name" value="MFS_dom"/>
</dbReference>
<dbReference type="Gene3D" id="1.20.1250.20">
    <property type="entry name" value="MFS general substrate transporter like domains"/>
    <property type="match status" value="1"/>
</dbReference>
<keyword evidence="2" id="KW-0813">Transport</keyword>
<gene>
    <name evidence="10" type="ordered locus">Strop_1492</name>
</gene>
<dbReference type="SUPFAM" id="SSF103473">
    <property type="entry name" value="MFS general substrate transporter"/>
    <property type="match status" value="1"/>
</dbReference>
<keyword evidence="6 8" id="KW-0472">Membrane</keyword>
<evidence type="ECO:0000256" key="4">
    <source>
        <dbReference type="ARBA" id="ARBA00022692"/>
    </source>
</evidence>
<dbReference type="EMBL" id="CP000667">
    <property type="protein sequence ID" value="ABP53958.1"/>
    <property type="molecule type" value="Genomic_DNA"/>
</dbReference>
<organism evidence="10 11">
    <name type="scientific">Salinispora tropica (strain ATCC BAA-916 / DSM 44818 / JCM 13857 / NBRC 105044 / CNB-440)</name>
    <dbReference type="NCBI Taxonomy" id="369723"/>
    <lineage>
        <taxon>Bacteria</taxon>
        <taxon>Bacillati</taxon>
        <taxon>Actinomycetota</taxon>
        <taxon>Actinomycetes</taxon>
        <taxon>Micromonosporales</taxon>
        <taxon>Micromonosporaceae</taxon>
        <taxon>Salinispora</taxon>
    </lineage>
</organism>
<dbReference type="PANTHER" id="PTHR42718">
    <property type="entry name" value="MAJOR FACILITATOR SUPERFAMILY MULTIDRUG TRANSPORTER MFSC"/>
    <property type="match status" value="1"/>
</dbReference>
<keyword evidence="3" id="KW-1003">Cell membrane</keyword>
<dbReference type="CDD" id="cd17321">
    <property type="entry name" value="MFS_MMR_MDR_like"/>
    <property type="match status" value="1"/>
</dbReference>
<feature type="transmembrane region" description="Helical" evidence="8">
    <location>
        <begin position="359"/>
        <end position="385"/>
    </location>
</feature>
<dbReference type="PROSITE" id="PS50850">
    <property type="entry name" value="MFS"/>
    <property type="match status" value="1"/>
</dbReference>
<evidence type="ECO:0000256" key="6">
    <source>
        <dbReference type="ARBA" id="ARBA00023136"/>
    </source>
</evidence>
<feature type="transmembrane region" description="Helical" evidence="8">
    <location>
        <begin position="82"/>
        <end position="101"/>
    </location>
</feature>
<sequence length="575" mass="60296">MDAQEPQRAGRREWWGLAALALPTLLVAMDLTVLHLAVPALSEAFKPSSSELLWITDIYGFLIAGFLITMGSLGDRIGRRRLLLIGAFGFGVASLLAAFSTTPEMLILTRALLGVAGATLMPSTLALIRSMFQSPAQRPMAIGVWMTSFVTGTAIGPLVGGVLLGSYWWGSVFLLGVPVMVLLLIIGPMLLPEEADPDAGRPDLHSALLSLVTILAVVFGFKQFAGGSSGPLPWTCVALGAGLGWIFVRRQRLLRDPLLDLALFTRRTFGVAVATQTLTVFAMAGVQFFAGQYLQLVLGMSPLRAGLWSLPWTLMGVAGAMLAPFVVRRLSRSTVMAGGLALGAAGFGALAGIDSTTGLTLLVVSMVIASLGISGTMTLSTDLAVGAAPEERAGSASAISETGSELGLALGIAVLGSVGSVVYRQELARSAPVSTLPESMEVATDTLGGAVSVANELPGEARDALLASAREAFTTGMAVTSAISSAVLIALAIAVGILLRTVVHRRVRPPGRRRMTAANQPGRPGPADRAPASGRRRRFQQRANVPYPDVQFTLAGADQLFDGQPQRLRMVLVHR</sequence>
<feature type="transmembrane region" description="Helical" evidence="8">
    <location>
        <begin position="310"/>
        <end position="327"/>
    </location>
</feature>
<feature type="transmembrane region" description="Helical" evidence="8">
    <location>
        <begin position="140"/>
        <end position="160"/>
    </location>
</feature>
<feature type="transmembrane region" description="Helical" evidence="8">
    <location>
        <begin position="269"/>
        <end position="290"/>
    </location>
</feature>
<feature type="domain" description="Major facilitator superfamily (MFS) profile" evidence="9">
    <location>
        <begin position="16"/>
        <end position="508"/>
    </location>
</feature>
<feature type="transmembrane region" description="Helical" evidence="8">
    <location>
        <begin position="482"/>
        <end position="503"/>
    </location>
</feature>
<evidence type="ECO:0000256" key="7">
    <source>
        <dbReference type="SAM" id="MobiDB-lite"/>
    </source>
</evidence>
<reference evidence="11" key="1">
    <citation type="journal article" date="2007" name="Proc. Natl. Acad. Sci. U.S.A.">
        <title>Genome sequencing reveals complex secondary metabolome in the marine actinomycete Salinispora tropica.</title>
        <authorList>
            <person name="Udwary D.W."/>
            <person name="Zeigler L."/>
            <person name="Asolkar R.N."/>
            <person name="Singan V."/>
            <person name="Lapidus A."/>
            <person name="Fenical W."/>
            <person name="Jensen P.R."/>
            <person name="Moore B.S."/>
        </authorList>
    </citation>
    <scope>NUCLEOTIDE SEQUENCE [LARGE SCALE GENOMIC DNA]</scope>
    <source>
        <strain evidence="11">ATCC BAA-916 / DSM 44818 / CNB-440</strain>
    </source>
</reference>
<feature type="transmembrane region" description="Helical" evidence="8">
    <location>
        <begin position="14"/>
        <end position="40"/>
    </location>
</feature>
<feature type="transmembrane region" description="Helical" evidence="8">
    <location>
        <begin position="207"/>
        <end position="225"/>
    </location>
</feature>
<dbReference type="AlphaFoldDB" id="A4X508"/>
<keyword evidence="11" id="KW-1185">Reference proteome</keyword>
<feature type="transmembrane region" description="Helical" evidence="8">
    <location>
        <begin position="406"/>
        <end position="423"/>
    </location>
</feature>
<feature type="compositionally biased region" description="Low complexity" evidence="7">
    <location>
        <begin position="521"/>
        <end position="533"/>
    </location>
</feature>
<evidence type="ECO:0000256" key="3">
    <source>
        <dbReference type="ARBA" id="ARBA00022475"/>
    </source>
</evidence>
<evidence type="ECO:0000313" key="10">
    <source>
        <dbReference type="EMBL" id="ABP53958.1"/>
    </source>
</evidence>
<feature type="transmembrane region" description="Helical" evidence="8">
    <location>
        <begin position="107"/>
        <end position="128"/>
    </location>
</feature>
<evidence type="ECO:0000256" key="5">
    <source>
        <dbReference type="ARBA" id="ARBA00022989"/>
    </source>
</evidence>
<accession>A4X508</accession>
<dbReference type="Pfam" id="PF07690">
    <property type="entry name" value="MFS_1"/>
    <property type="match status" value="1"/>
</dbReference>
<evidence type="ECO:0000313" key="11">
    <source>
        <dbReference type="Proteomes" id="UP000000235"/>
    </source>
</evidence>
<comment type="subcellular location">
    <subcellularLocation>
        <location evidence="1">Cell membrane</location>
        <topology evidence="1">Multi-pass membrane protein</topology>
    </subcellularLocation>
</comment>